<dbReference type="Pfam" id="PF16137">
    <property type="entry name" value="DUF4845"/>
    <property type="match status" value="1"/>
</dbReference>
<dbReference type="EMBL" id="JAUYVH010000004">
    <property type="protein sequence ID" value="MDQ9170649.1"/>
    <property type="molecule type" value="Genomic_DNA"/>
</dbReference>
<name>A0ABU1BP67_9BURK</name>
<organism evidence="2 3">
    <name type="scientific">Keguizhuia sedimenti</name>
    <dbReference type="NCBI Taxonomy" id="3064264"/>
    <lineage>
        <taxon>Bacteria</taxon>
        <taxon>Pseudomonadati</taxon>
        <taxon>Pseudomonadota</taxon>
        <taxon>Betaproteobacteria</taxon>
        <taxon>Burkholderiales</taxon>
        <taxon>Oxalobacteraceae</taxon>
        <taxon>Keguizhuia</taxon>
    </lineage>
</organism>
<sequence length="129" mass="13801">MKSWSNRKQAGVSLTGLIFILAIIGMAAVLGMKIVPTVTEYMAIKKAIVTAKSAGSTPAEVRTSFDKQAEVGYIDSISGKDLEIVPQDGMMEVSFAYEKRIPLVGPASLLIDYQGSTAAKRSTKTKSVE</sequence>
<accession>A0ABU1BP67</accession>
<evidence type="ECO:0000313" key="2">
    <source>
        <dbReference type="EMBL" id="MDQ9170649.1"/>
    </source>
</evidence>
<keyword evidence="1" id="KW-0812">Transmembrane</keyword>
<evidence type="ECO:0000256" key="1">
    <source>
        <dbReference type="SAM" id="Phobius"/>
    </source>
</evidence>
<dbReference type="RefSeq" id="WP_338436577.1">
    <property type="nucleotide sequence ID" value="NZ_JAUYVH010000004.1"/>
</dbReference>
<gene>
    <name evidence="2" type="ORF">Q8A64_09540</name>
</gene>
<keyword evidence="3" id="KW-1185">Reference proteome</keyword>
<evidence type="ECO:0000313" key="3">
    <source>
        <dbReference type="Proteomes" id="UP001225596"/>
    </source>
</evidence>
<dbReference type="InterPro" id="IPR032314">
    <property type="entry name" value="DUF4845"/>
</dbReference>
<comment type="caution">
    <text evidence="2">The sequence shown here is derived from an EMBL/GenBank/DDBJ whole genome shotgun (WGS) entry which is preliminary data.</text>
</comment>
<protein>
    <submittedName>
        <fullName evidence="2">DUF4845 domain-containing protein</fullName>
    </submittedName>
</protein>
<reference evidence="2 3" key="1">
    <citation type="submission" date="2023-08" db="EMBL/GenBank/DDBJ databases">
        <title>Oxalobacteraceae gen .nov., isolated from river sludge outside the plant.</title>
        <authorList>
            <person name="Zhao S.Y."/>
        </authorList>
    </citation>
    <scope>NUCLEOTIDE SEQUENCE [LARGE SCALE GENOMIC DNA]</scope>
    <source>
        <strain evidence="2 3">R-40</strain>
    </source>
</reference>
<dbReference type="Proteomes" id="UP001225596">
    <property type="component" value="Unassembled WGS sequence"/>
</dbReference>
<proteinExistence type="predicted"/>
<feature type="transmembrane region" description="Helical" evidence="1">
    <location>
        <begin position="12"/>
        <end position="32"/>
    </location>
</feature>
<keyword evidence="1" id="KW-1133">Transmembrane helix</keyword>
<keyword evidence="1" id="KW-0472">Membrane</keyword>